<feature type="coiled-coil region" evidence="2">
    <location>
        <begin position="1265"/>
        <end position="1348"/>
    </location>
</feature>
<dbReference type="PROSITE" id="PS50082">
    <property type="entry name" value="WD_REPEATS_2"/>
    <property type="match status" value="1"/>
</dbReference>
<evidence type="ECO:0000256" key="3">
    <source>
        <dbReference type="SAM" id="MobiDB-lite"/>
    </source>
</evidence>
<feature type="coiled-coil region" evidence="2">
    <location>
        <begin position="873"/>
        <end position="940"/>
    </location>
</feature>
<dbReference type="PANTHER" id="PTHR32215:SF0">
    <property type="entry name" value="CILIA- AND FLAGELLA-ASSOCIATED PROTEIN 57"/>
    <property type="match status" value="1"/>
</dbReference>
<feature type="coiled-coil region" evidence="2">
    <location>
        <begin position="967"/>
        <end position="1059"/>
    </location>
</feature>
<proteinExistence type="predicted"/>
<dbReference type="Proteomes" id="UP000009168">
    <property type="component" value="Unassembled WGS sequence"/>
</dbReference>
<name>Q22N63_TETTS</name>
<dbReference type="SUPFAM" id="SSF50978">
    <property type="entry name" value="WD40 repeat-like"/>
    <property type="match status" value="2"/>
</dbReference>
<sequence>MAEKEKEQSAFEDEAEKQKFRQYLEKRNESQVRKVFQNGKMMNGCTLEFDTAFGINCRQIQGQLSIIGDGQIVFNAANMIVIKDLTSKQYQFIQKENRFKNITCMTAQQLKNKSIIIAVGESSMNDDKPAMIVVTYQNKWHVLNQGQKGVVKQVSINTEKSYCCGLILPQGSNQPILNFWSYKKDKLLATMPVKANLAKFSLHPSKSSNIVLTGQNYFRMWEVFFQEKQLKESHNPLVPLKIEKENRFLDHVWITNTSVPTLVVLAAGNLILILQNDQLKRTVEIDVANLNIVDAPVNQVNLGENDIEDVYGLHNVLDDIIRDKGNKEGTNEKAIKQVQNNTQLEFISITSTRRGFILGGNRGCVCIYDIEKNYQIVNIMSFEMKFQNNDDHKIFFLSSSSNDSIISIASYEPAGSITYHLLNTYQLDTEVSPIQPFFTAGFHTKKINGITTSITKNIFATCSEDNTVKIWNYYESESQEKRGIISQYFKEEPLSVSLHPFGMFIAVGFTNGFKIFAILNDQLYPLKEVNLTNCKLVKYSHGGHYLLTNEKNTILIYDTIYYEAQQILEGHPALIRDVCITSNDIYIVSTCMNGYVFCWNILESTQNIQKTFEHQENSIYNCIYYDLDVLKKEGEQSDESNLFVGCSNEKYLSIYKERWKKIVAEFPVTDCYVTSLVVSTQLKCIFLGTNKGRVRVSVWPLDDDAMEYEQYNPNTVQVMQKIPDFFEIAVHSSAITQMVLSYDNQYLFTGDEDGQVFMLKIADVFENGELIDFKKNSATNSKNEDKLRIEQTSNDLFLAKISKIMEKNELKKKLQFEVVKLEQTKKIETQKLDNMYKQKMDAINKDFQITMESDMKMKDTFVSKSNDEYNKLYEQFVTEQKKYKQDIEQLEQLHKQKIEYENQRNKDLEDEIEKIKQKHKDDLQNLLNQHKEDLKKLKMNFYEKCQKIQVKYSNVVDNTKNFGNAFITRLENQDVEYEKEIDEKIKELKEEISKIKRVNEDLEKKNQDLIKQYEKLKREDEDLQKKIDEQLKRHNEIRMENLKNDQDILKMQHQLLERLQVIDSKEETCKQAKDEQINLENFRYMLNQKKKSLQNEKGNLLDKITNKEKNLKNMFNELIKESNQNEQKYQDLKKLNAEIKVLENSIKKCEVEIFFNTNKLTSFQNQLQTIMKSQESVTVVGKKLYDMLEKSKNNEEFNKYSSKKVISNEDIKEIIKMKQEKPNEVNDELLRQGRWMTKKLHLIKITSDKLKQIRGDNINTILNQNTKLIEECNLLRGENERYRKEMKKIEKLLAEAIRKRQKLRNQSSQNPAQMKKLIEKYDENEEKLQSQKERISNIKQSIEEIVSKVDESSSRLPAINNKKGAGMSITVNQSGLSTDISQSRIGKQGIQASSTKDKSVLSQQNNQSIIGTNNPQGQVQYPETVVENPLEHDRPTTSEMGRKKKLNNIITNNN</sequence>
<dbReference type="EMBL" id="GG662857">
    <property type="protein sequence ID" value="EAR86922.2"/>
    <property type="molecule type" value="Genomic_DNA"/>
</dbReference>
<feature type="region of interest" description="Disordered" evidence="3">
    <location>
        <begin position="1385"/>
        <end position="1419"/>
    </location>
</feature>
<dbReference type="Gene3D" id="2.130.10.10">
    <property type="entry name" value="YVTN repeat-like/Quinoprotein amine dehydrogenase"/>
    <property type="match status" value="2"/>
</dbReference>
<dbReference type="GeneID" id="7829072"/>
<dbReference type="InParanoid" id="Q22N63"/>
<evidence type="ECO:0000256" key="2">
    <source>
        <dbReference type="SAM" id="Coils"/>
    </source>
</evidence>
<dbReference type="HOGENOM" id="CLU_244307_0_0_1"/>
<gene>
    <name evidence="4" type="ORF">TTHERM_00214710</name>
</gene>
<reference evidence="5" key="1">
    <citation type="journal article" date="2006" name="PLoS Biol.">
        <title>Macronuclear genome sequence of the ciliate Tetrahymena thermophila, a model eukaryote.</title>
        <authorList>
            <person name="Eisen J.A."/>
            <person name="Coyne R.S."/>
            <person name="Wu M."/>
            <person name="Wu D."/>
            <person name="Thiagarajan M."/>
            <person name="Wortman J.R."/>
            <person name="Badger J.H."/>
            <person name="Ren Q."/>
            <person name="Amedeo P."/>
            <person name="Jones K.M."/>
            <person name="Tallon L.J."/>
            <person name="Delcher A.L."/>
            <person name="Salzberg S.L."/>
            <person name="Silva J.C."/>
            <person name="Haas B.J."/>
            <person name="Majoros W.H."/>
            <person name="Farzad M."/>
            <person name="Carlton J.M."/>
            <person name="Smith R.K. Jr."/>
            <person name="Garg J."/>
            <person name="Pearlman R.E."/>
            <person name="Karrer K.M."/>
            <person name="Sun L."/>
            <person name="Manning G."/>
            <person name="Elde N.C."/>
            <person name="Turkewitz A.P."/>
            <person name="Asai D.J."/>
            <person name="Wilkes D.E."/>
            <person name="Wang Y."/>
            <person name="Cai H."/>
            <person name="Collins K."/>
            <person name="Stewart B.A."/>
            <person name="Lee S.R."/>
            <person name="Wilamowska K."/>
            <person name="Weinberg Z."/>
            <person name="Ruzzo W.L."/>
            <person name="Wloga D."/>
            <person name="Gaertig J."/>
            <person name="Frankel J."/>
            <person name="Tsao C.-C."/>
            <person name="Gorovsky M.A."/>
            <person name="Keeling P.J."/>
            <person name="Waller R.F."/>
            <person name="Patron N.J."/>
            <person name="Cherry J.M."/>
            <person name="Stover N.A."/>
            <person name="Krieger C.J."/>
            <person name="del Toro C."/>
            <person name="Ryder H.F."/>
            <person name="Williamson S.C."/>
            <person name="Barbeau R.A."/>
            <person name="Hamilton E.P."/>
            <person name="Orias E."/>
        </authorList>
    </citation>
    <scope>NUCLEOTIDE SEQUENCE [LARGE SCALE GENOMIC DNA]</scope>
    <source>
        <strain evidence="5">SB210</strain>
    </source>
</reference>
<dbReference type="eggNOG" id="ENOG502SIA4">
    <property type="taxonomic scope" value="Eukaryota"/>
</dbReference>
<dbReference type="InterPro" id="IPR052993">
    <property type="entry name" value="CFA-57"/>
</dbReference>
<dbReference type="PANTHER" id="PTHR32215">
    <property type="entry name" value="CILIA- AND FLAGELLA-ASSOCIATED PROTEIN 57"/>
    <property type="match status" value="1"/>
</dbReference>
<protein>
    <submittedName>
        <fullName evidence="4">WD domain, G-beta repeat protein</fullName>
    </submittedName>
</protein>
<dbReference type="Pfam" id="PF00400">
    <property type="entry name" value="WD40"/>
    <property type="match status" value="3"/>
</dbReference>
<dbReference type="InterPro" id="IPR036322">
    <property type="entry name" value="WD40_repeat_dom_sf"/>
</dbReference>
<accession>Q22N63</accession>
<dbReference type="RefSeq" id="XP_001007167.2">
    <property type="nucleotide sequence ID" value="XM_001007167.2"/>
</dbReference>
<keyword evidence="1" id="KW-0853">WD repeat</keyword>
<feature type="coiled-coil region" evidence="2">
    <location>
        <begin position="1090"/>
        <end position="1152"/>
    </location>
</feature>
<feature type="repeat" description="WD" evidence="1">
    <location>
        <begin position="440"/>
        <end position="481"/>
    </location>
</feature>
<dbReference type="KEGG" id="tet:TTHERM_00214710"/>
<evidence type="ECO:0000256" key="1">
    <source>
        <dbReference type="PROSITE-ProRule" id="PRU00221"/>
    </source>
</evidence>
<evidence type="ECO:0000313" key="4">
    <source>
        <dbReference type="EMBL" id="EAR86922.2"/>
    </source>
</evidence>
<dbReference type="InterPro" id="IPR015943">
    <property type="entry name" value="WD40/YVTN_repeat-like_dom_sf"/>
</dbReference>
<dbReference type="SMART" id="SM00320">
    <property type="entry name" value="WD40"/>
    <property type="match status" value="3"/>
</dbReference>
<dbReference type="OrthoDB" id="310104at2759"/>
<dbReference type="InterPro" id="IPR001680">
    <property type="entry name" value="WD40_rpt"/>
</dbReference>
<evidence type="ECO:0000313" key="5">
    <source>
        <dbReference type="Proteomes" id="UP000009168"/>
    </source>
</evidence>
<keyword evidence="5" id="KW-1185">Reference proteome</keyword>
<organism evidence="4 5">
    <name type="scientific">Tetrahymena thermophila (strain SB210)</name>
    <dbReference type="NCBI Taxonomy" id="312017"/>
    <lineage>
        <taxon>Eukaryota</taxon>
        <taxon>Sar</taxon>
        <taxon>Alveolata</taxon>
        <taxon>Ciliophora</taxon>
        <taxon>Intramacronucleata</taxon>
        <taxon>Oligohymenophorea</taxon>
        <taxon>Hymenostomatida</taxon>
        <taxon>Tetrahymenina</taxon>
        <taxon>Tetrahymenidae</taxon>
        <taxon>Tetrahymena</taxon>
    </lineage>
</organism>
<keyword evidence="2" id="KW-0175">Coiled coil</keyword>